<comment type="function">
    <text evidence="7">Part of the tripartite ATP-independent periplasmic (TRAP) transport system.</text>
</comment>
<accession>A0A9X2KG17</accession>
<keyword evidence="5 7" id="KW-1133">Transmembrane helix</keyword>
<feature type="transmembrane region" description="Helical" evidence="7">
    <location>
        <begin position="64"/>
        <end position="83"/>
    </location>
</feature>
<dbReference type="GO" id="GO:0005886">
    <property type="term" value="C:plasma membrane"/>
    <property type="evidence" value="ECO:0007669"/>
    <property type="project" value="UniProtKB-SubCell"/>
</dbReference>
<proteinExistence type="inferred from homology"/>
<comment type="subcellular location">
    <subcellularLocation>
        <location evidence="7">Cell inner membrane</location>
        <topology evidence="7">Multi-pass membrane protein</topology>
    </subcellularLocation>
    <subcellularLocation>
        <location evidence="1">Cell membrane</location>
        <topology evidence="1">Multi-pass membrane protein</topology>
    </subcellularLocation>
</comment>
<evidence type="ECO:0000256" key="5">
    <source>
        <dbReference type="ARBA" id="ARBA00022989"/>
    </source>
</evidence>
<dbReference type="Pfam" id="PF04290">
    <property type="entry name" value="DctQ"/>
    <property type="match status" value="1"/>
</dbReference>
<dbReference type="GO" id="GO:0022857">
    <property type="term" value="F:transmembrane transporter activity"/>
    <property type="evidence" value="ECO:0007669"/>
    <property type="project" value="UniProtKB-UniRule"/>
</dbReference>
<gene>
    <name evidence="9" type="ORF">MJ956_11750</name>
</gene>
<evidence type="ECO:0000313" key="10">
    <source>
        <dbReference type="Proteomes" id="UP001155220"/>
    </source>
</evidence>
<dbReference type="AlphaFoldDB" id="A0A9X2KG17"/>
<feature type="transmembrane region" description="Helical" evidence="7">
    <location>
        <begin position="103"/>
        <end position="127"/>
    </location>
</feature>
<dbReference type="RefSeq" id="WP_253964647.1">
    <property type="nucleotide sequence ID" value="NZ_JALHBS010000069.1"/>
</dbReference>
<evidence type="ECO:0000256" key="1">
    <source>
        <dbReference type="ARBA" id="ARBA00004651"/>
    </source>
</evidence>
<evidence type="ECO:0000256" key="3">
    <source>
        <dbReference type="ARBA" id="ARBA00022475"/>
    </source>
</evidence>
<evidence type="ECO:0000256" key="4">
    <source>
        <dbReference type="ARBA" id="ARBA00022692"/>
    </source>
</evidence>
<protein>
    <recommendedName>
        <fullName evidence="7">TRAP transporter small permease protein</fullName>
    </recommendedName>
</protein>
<feature type="transmembrane region" description="Helical" evidence="7">
    <location>
        <begin position="151"/>
        <end position="169"/>
    </location>
</feature>
<keyword evidence="10" id="KW-1185">Reference proteome</keyword>
<feature type="domain" description="Tripartite ATP-independent periplasmic transporters DctQ component" evidence="8">
    <location>
        <begin position="40"/>
        <end position="173"/>
    </location>
</feature>
<keyword evidence="4 7" id="KW-0812">Transmembrane</keyword>
<evidence type="ECO:0000259" key="8">
    <source>
        <dbReference type="Pfam" id="PF04290"/>
    </source>
</evidence>
<comment type="subunit">
    <text evidence="7">The complex comprises the extracytoplasmic solute receptor protein and the two transmembrane proteins.</text>
</comment>
<feature type="transmembrane region" description="Helical" evidence="7">
    <location>
        <begin position="21"/>
        <end position="44"/>
    </location>
</feature>
<comment type="similarity">
    <text evidence="7">Belongs to the TRAP transporter small permease family.</text>
</comment>
<keyword evidence="2 7" id="KW-0813">Transport</keyword>
<dbReference type="InterPro" id="IPR055348">
    <property type="entry name" value="DctQ"/>
</dbReference>
<keyword evidence="3" id="KW-1003">Cell membrane</keyword>
<sequence>MTDETRPEPPIAETRRSDRGLLGLIVSVFAAIGTLWIFGLMLLVVADVLGRNFFNHPITGVAEFSAHSVVAIVFLQMSAAVLARRMTRADFLSRMLRTRSPELVKGIDTLFALTGAAIFGAIIYATWPGMVRAWQNDEFFGVQGVFTLPTFPFWALIVAGSAITLIAYLKVALMEMRRAPAGAA</sequence>
<evidence type="ECO:0000256" key="2">
    <source>
        <dbReference type="ARBA" id="ARBA00022448"/>
    </source>
</evidence>
<dbReference type="Proteomes" id="UP001155220">
    <property type="component" value="Unassembled WGS sequence"/>
</dbReference>
<comment type="caution">
    <text evidence="9">The sequence shown here is derived from an EMBL/GenBank/DDBJ whole genome shotgun (WGS) entry which is preliminary data.</text>
</comment>
<evidence type="ECO:0000313" key="9">
    <source>
        <dbReference type="EMBL" id="MCP3055810.1"/>
    </source>
</evidence>
<organism evidence="9 10">
    <name type="scientific">Aurantimonas marianensis</name>
    <dbReference type="NCBI Taxonomy" id="2920428"/>
    <lineage>
        <taxon>Bacteria</taxon>
        <taxon>Pseudomonadati</taxon>
        <taxon>Pseudomonadota</taxon>
        <taxon>Alphaproteobacteria</taxon>
        <taxon>Hyphomicrobiales</taxon>
        <taxon>Aurantimonadaceae</taxon>
        <taxon>Aurantimonas</taxon>
    </lineage>
</organism>
<keyword evidence="6 7" id="KW-0472">Membrane</keyword>
<evidence type="ECO:0000256" key="6">
    <source>
        <dbReference type="ARBA" id="ARBA00023136"/>
    </source>
</evidence>
<reference evidence="9" key="1">
    <citation type="submission" date="2022-03" db="EMBL/GenBank/DDBJ databases">
        <title>Aurantimonas Liuensis sp. Nov., isolated from the hadal seawater of the Mariana Trench.</title>
        <authorList>
            <person name="Liu R."/>
        </authorList>
    </citation>
    <scope>NUCLEOTIDE SEQUENCE</scope>
    <source>
        <strain evidence="9">LRZ36</strain>
    </source>
</reference>
<keyword evidence="7" id="KW-0997">Cell inner membrane</keyword>
<name>A0A9X2KG17_9HYPH</name>
<dbReference type="EMBL" id="JALHBS010000069">
    <property type="protein sequence ID" value="MCP3055810.1"/>
    <property type="molecule type" value="Genomic_DNA"/>
</dbReference>
<evidence type="ECO:0000256" key="7">
    <source>
        <dbReference type="RuleBase" id="RU369079"/>
    </source>
</evidence>